<accession>A0A822ZK44</accession>
<gene>
    <name evidence="1" type="ORF">HUJ06_001616</name>
</gene>
<dbReference type="EMBL" id="DUZY01000006">
    <property type="protein sequence ID" value="DAD43386.1"/>
    <property type="molecule type" value="Genomic_DNA"/>
</dbReference>
<keyword evidence="2" id="KW-1185">Reference proteome</keyword>
<proteinExistence type="predicted"/>
<sequence>MFILFYKKRRCLIMHANAKNKSKNFPTPHQDGAFSFHLGDGLVFYPLDVPFNFRAFTHSKRLV</sequence>
<dbReference type="AlphaFoldDB" id="A0A822ZK44"/>
<evidence type="ECO:0000313" key="2">
    <source>
        <dbReference type="Proteomes" id="UP000607653"/>
    </source>
</evidence>
<dbReference type="Proteomes" id="UP000607653">
    <property type="component" value="Unassembled WGS sequence"/>
</dbReference>
<protein>
    <submittedName>
        <fullName evidence="1">Uncharacterized protein</fullName>
    </submittedName>
</protein>
<evidence type="ECO:0000313" key="1">
    <source>
        <dbReference type="EMBL" id="DAD43386.1"/>
    </source>
</evidence>
<reference evidence="1 2" key="1">
    <citation type="journal article" date="2020" name="Mol. Biol. Evol.">
        <title>Distinct Expression and Methylation Patterns for Genes with Different Fates following a Single Whole-Genome Duplication in Flowering Plants.</title>
        <authorList>
            <person name="Shi T."/>
            <person name="Rahmani R.S."/>
            <person name="Gugger P.F."/>
            <person name="Wang M."/>
            <person name="Li H."/>
            <person name="Zhang Y."/>
            <person name="Li Z."/>
            <person name="Wang Q."/>
            <person name="Van de Peer Y."/>
            <person name="Marchal K."/>
            <person name="Chen J."/>
        </authorList>
    </citation>
    <scope>NUCLEOTIDE SEQUENCE [LARGE SCALE GENOMIC DNA]</scope>
    <source>
        <tissue evidence="1">Leaf</tissue>
    </source>
</reference>
<name>A0A822ZK44_NELNU</name>
<comment type="caution">
    <text evidence="1">The sequence shown here is derived from an EMBL/GenBank/DDBJ whole genome shotgun (WGS) entry which is preliminary data.</text>
</comment>
<organism evidence="1 2">
    <name type="scientific">Nelumbo nucifera</name>
    <name type="common">Sacred lotus</name>
    <dbReference type="NCBI Taxonomy" id="4432"/>
    <lineage>
        <taxon>Eukaryota</taxon>
        <taxon>Viridiplantae</taxon>
        <taxon>Streptophyta</taxon>
        <taxon>Embryophyta</taxon>
        <taxon>Tracheophyta</taxon>
        <taxon>Spermatophyta</taxon>
        <taxon>Magnoliopsida</taxon>
        <taxon>Proteales</taxon>
        <taxon>Nelumbonaceae</taxon>
        <taxon>Nelumbo</taxon>
    </lineage>
</organism>